<organism evidence="1 2">
    <name type="scientific">Camelimonas fluminis</name>
    <dbReference type="NCBI Taxonomy" id="1576911"/>
    <lineage>
        <taxon>Bacteria</taxon>
        <taxon>Pseudomonadati</taxon>
        <taxon>Pseudomonadota</taxon>
        <taxon>Alphaproteobacteria</taxon>
        <taxon>Hyphomicrobiales</taxon>
        <taxon>Chelatococcaceae</taxon>
        <taxon>Camelimonas</taxon>
    </lineage>
</organism>
<dbReference type="RefSeq" id="WP_191321433.1">
    <property type="nucleotide sequence ID" value="NZ_BNCG01000079.1"/>
</dbReference>
<name>A0ABV7UIP4_9HYPH</name>
<dbReference type="Proteomes" id="UP001595704">
    <property type="component" value="Unassembled WGS sequence"/>
</dbReference>
<evidence type="ECO:0008006" key="3">
    <source>
        <dbReference type="Google" id="ProtNLM"/>
    </source>
</evidence>
<reference evidence="2" key="1">
    <citation type="journal article" date="2019" name="Int. J. Syst. Evol. Microbiol.">
        <title>The Global Catalogue of Microorganisms (GCM) 10K type strain sequencing project: providing services to taxonomists for standard genome sequencing and annotation.</title>
        <authorList>
            <consortium name="The Broad Institute Genomics Platform"/>
            <consortium name="The Broad Institute Genome Sequencing Center for Infectious Disease"/>
            <person name="Wu L."/>
            <person name="Ma J."/>
        </authorList>
    </citation>
    <scope>NUCLEOTIDE SEQUENCE [LARGE SCALE GENOMIC DNA]</scope>
    <source>
        <strain evidence="2">KCTC 42282</strain>
    </source>
</reference>
<keyword evidence="2" id="KW-1185">Reference proteome</keyword>
<proteinExistence type="predicted"/>
<accession>A0ABV7UIP4</accession>
<comment type="caution">
    <text evidence="1">The sequence shown here is derived from an EMBL/GenBank/DDBJ whole genome shotgun (WGS) entry which is preliminary data.</text>
</comment>
<evidence type="ECO:0000313" key="1">
    <source>
        <dbReference type="EMBL" id="MFC3638381.1"/>
    </source>
</evidence>
<gene>
    <name evidence="1" type="ORF">ACFONL_13545</name>
</gene>
<sequence>MISARILNRIFEKPLKRENSFFHGTLVMLKNVDAPAFTAAEINEMVSGLIVDSFAGGGGASTGIEWALHRSPDFAINHDAEALCMAVSTARCAPGSRLDVEAADINAAMPKRGPTRSETATSAAILRQFGNSIASSIVDPLGTTTCHGGGKSARRPR</sequence>
<evidence type="ECO:0000313" key="2">
    <source>
        <dbReference type="Proteomes" id="UP001595704"/>
    </source>
</evidence>
<dbReference type="EMBL" id="JBHRYC010000070">
    <property type="protein sequence ID" value="MFC3638381.1"/>
    <property type="molecule type" value="Genomic_DNA"/>
</dbReference>
<protein>
    <recommendedName>
        <fullName evidence="3">DNA methylase</fullName>
    </recommendedName>
</protein>